<dbReference type="Proteomes" id="UP000282892">
    <property type="component" value="Chromosome"/>
</dbReference>
<dbReference type="PANTHER" id="PTHR32071:SF57">
    <property type="entry name" value="C4-DICARBOXYLATE TRANSPORT TRANSCRIPTIONAL REGULATORY PROTEIN DCTD"/>
    <property type="match status" value="1"/>
</dbReference>
<dbReference type="InterPro" id="IPR002078">
    <property type="entry name" value="Sigma_54_int"/>
</dbReference>
<keyword evidence="2" id="KW-0067">ATP-binding</keyword>
<dbReference type="KEGG" id="nmk:CHR53_03745"/>
<dbReference type="GO" id="GO:0005524">
    <property type="term" value="F:ATP binding"/>
    <property type="evidence" value="ECO:0007669"/>
    <property type="project" value="UniProtKB-KW"/>
</dbReference>
<gene>
    <name evidence="6" type="ORF">CHR53_03745</name>
</gene>
<evidence type="ECO:0000313" key="6">
    <source>
        <dbReference type="EMBL" id="AZU60449.1"/>
    </source>
</evidence>
<evidence type="ECO:0000256" key="1">
    <source>
        <dbReference type="ARBA" id="ARBA00022741"/>
    </source>
</evidence>
<sequence length="470" mass="53498">MSSTAALAKVIHTFSELLGIDIAFFNNEGVLIASTEEYLRKKGNRVYLPFFKKLYEHPVTFVHKPGHMNMCHGCHFSHNCPSTAEIVQNIVDDGRHYGYLSFVSFTKDGLLERQKEVSYWMTKLAEIISHIYQGSYSVKENADRKYELTDYILGNGEKLKSLKEIIKSIKNSSSSIVITGETGTGKSLLAKIIHEQSMFRKGDFVEINCASIPESLFESELFGYEEGAFTGARKKGKPGYFELADRGTLFLDEIADLPLHLQPKLLKVLQDSRIQRIGGTFSKKVDVRIIAATNQSLRELMELKQFRPDLYYRLNVIPLSLPQLRERKEDIDGLVPIFIEKLQQRTGKFIQTCSEGFLQRLKQYHWPGNIRELENVIEYSMNMEKSTQLTESSLPPYLLNEAVAAIETVSKKQSILQVSEKEIIIQKLNQYGYDMGGKKQAAAELGVSLRTLYRKMEKLGISITSFVNED</sequence>
<dbReference type="Pfam" id="PF02954">
    <property type="entry name" value="HTH_8"/>
    <property type="match status" value="1"/>
</dbReference>
<dbReference type="Gene3D" id="1.10.8.60">
    <property type="match status" value="1"/>
</dbReference>
<protein>
    <submittedName>
        <fullName evidence="6">Fis family transcriptional regulator</fullName>
    </submittedName>
</protein>
<dbReference type="FunFam" id="3.40.50.300:FF:000006">
    <property type="entry name" value="DNA-binding transcriptional regulator NtrC"/>
    <property type="match status" value="1"/>
</dbReference>
<dbReference type="InterPro" id="IPR009057">
    <property type="entry name" value="Homeodomain-like_sf"/>
</dbReference>
<dbReference type="Pfam" id="PF00158">
    <property type="entry name" value="Sigma54_activat"/>
    <property type="match status" value="1"/>
</dbReference>
<keyword evidence="1" id="KW-0547">Nucleotide-binding</keyword>
<dbReference type="SUPFAM" id="SSF52540">
    <property type="entry name" value="P-loop containing nucleoside triphosphate hydrolases"/>
    <property type="match status" value="1"/>
</dbReference>
<evidence type="ECO:0000259" key="5">
    <source>
        <dbReference type="PROSITE" id="PS50045"/>
    </source>
</evidence>
<dbReference type="RefSeq" id="WP_127485047.1">
    <property type="nucleotide sequence ID" value="NZ_CP022572.1"/>
</dbReference>
<evidence type="ECO:0000256" key="2">
    <source>
        <dbReference type="ARBA" id="ARBA00022840"/>
    </source>
</evidence>
<feature type="domain" description="Sigma-54 factor interaction" evidence="5">
    <location>
        <begin position="152"/>
        <end position="382"/>
    </location>
</feature>
<evidence type="ECO:0000256" key="4">
    <source>
        <dbReference type="ARBA" id="ARBA00023163"/>
    </source>
</evidence>
<dbReference type="SMART" id="SM00382">
    <property type="entry name" value="AAA"/>
    <property type="match status" value="1"/>
</dbReference>
<dbReference type="Gene3D" id="3.40.50.300">
    <property type="entry name" value="P-loop containing nucleotide triphosphate hydrolases"/>
    <property type="match status" value="1"/>
</dbReference>
<dbReference type="Gene3D" id="1.10.10.60">
    <property type="entry name" value="Homeodomain-like"/>
    <property type="match status" value="1"/>
</dbReference>
<dbReference type="InterPro" id="IPR003593">
    <property type="entry name" value="AAA+_ATPase"/>
</dbReference>
<dbReference type="InterPro" id="IPR058031">
    <property type="entry name" value="AAA_lid_NorR"/>
</dbReference>
<evidence type="ECO:0000256" key="3">
    <source>
        <dbReference type="ARBA" id="ARBA00023015"/>
    </source>
</evidence>
<dbReference type="InterPro" id="IPR027417">
    <property type="entry name" value="P-loop_NTPase"/>
</dbReference>
<dbReference type="GO" id="GO:0043565">
    <property type="term" value="F:sequence-specific DNA binding"/>
    <property type="evidence" value="ECO:0007669"/>
    <property type="project" value="InterPro"/>
</dbReference>
<dbReference type="Pfam" id="PF25601">
    <property type="entry name" value="AAA_lid_14"/>
    <property type="match status" value="1"/>
</dbReference>
<dbReference type="InterPro" id="IPR002197">
    <property type="entry name" value="HTH_Fis"/>
</dbReference>
<dbReference type="PROSITE" id="PS00688">
    <property type="entry name" value="SIGMA54_INTERACT_3"/>
    <property type="match status" value="1"/>
</dbReference>
<dbReference type="PANTHER" id="PTHR32071">
    <property type="entry name" value="TRANSCRIPTIONAL REGULATORY PROTEIN"/>
    <property type="match status" value="1"/>
</dbReference>
<evidence type="ECO:0000313" key="7">
    <source>
        <dbReference type="Proteomes" id="UP000282892"/>
    </source>
</evidence>
<dbReference type="SUPFAM" id="SSF46689">
    <property type="entry name" value="Homeodomain-like"/>
    <property type="match status" value="1"/>
</dbReference>
<dbReference type="STRING" id="1193713.GCA_001636315_03267"/>
<keyword evidence="3" id="KW-0805">Transcription regulation</keyword>
<accession>A0A3Q9QQ37</accession>
<keyword evidence="7" id="KW-1185">Reference proteome</keyword>
<dbReference type="CDD" id="cd00009">
    <property type="entry name" value="AAA"/>
    <property type="match status" value="1"/>
</dbReference>
<dbReference type="PROSITE" id="PS00675">
    <property type="entry name" value="SIGMA54_INTERACT_1"/>
    <property type="match status" value="1"/>
</dbReference>
<name>A0A3Q9QQ37_9BACI</name>
<reference evidence="6 7" key="1">
    <citation type="submission" date="2017-07" db="EMBL/GenBank/DDBJ databases">
        <title>The complete genome sequence of Bacillus mesonae strain H20-5, an efficient strain improving plant abiotic stress resistance.</title>
        <authorList>
            <person name="Kim S.Y."/>
            <person name="Song H."/>
            <person name="Sang M.K."/>
            <person name="Weon H.-Y."/>
            <person name="Song J."/>
        </authorList>
    </citation>
    <scope>NUCLEOTIDE SEQUENCE [LARGE SCALE GENOMIC DNA]</scope>
    <source>
        <strain evidence="6 7">H20-5</strain>
    </source>
</reference>
<dbReference type="InterPro" id="IPR025662">
    <property type="entry name" value="Sigma_54_int_dom_ATP-bd_1"/>
</dbReference>
<dbReference type="GO" id="GO:0006355">
    <property type="term" value="P:regulation of DNA-templated transcription"/>
    <property type="evidence" value="ECO:0007669"/>
    <property type="project" value="InterPro"/>
</dbReference>
<organism evidence="6 7">
    <name type="scientific">Neobacillus mesonae</name>
    <dbReference type="NCBI Taxonomy" id="1193713"/>
    <lineage>
        <taxon>Bacteria</taxon>
        <taxon>Bacillati</taxon>
        <taxon>Bacillota</taxon>
        <taxon>Bacilli</taxon>
        <taxon>Bacillales</taxon>
        <taxon>Bacillaceae</taxon>
        <taxon>Neobacillus</taxon>
    </lineage>
</organism>
<proteinExistence type="predicted"/>
<dbReference type="InterPro" id="IPR025944">
    <property type="entry name" value="Sigma_54_int_dom_CS"/>
</dbReference>
<dbReference type="EMBL" id="CP022572">
    <property type="protein sequence ID" value="AZU60449.1"/>
    <property type="molecule type" value="Genomic_DNA"/>
</dbReference>
<dbReference type="OrthoDB" id="9771372at2"/>
<dbReference type="PROSITE" id="PS50045">
    <property type="entry name" value="SIGMA54_INTERACT_4"/>
    <property type="match status" value="1"/>
</dbReference>
<keyword evidence="4" id="KW-0804">Transcription</keyword>
<dbReference type="AlphaFoldDB" id="A0A3Q9QQ37"/>